<feature type="signal peptide" evidence="1">
    <location>
        <begin position="1"/>
        <end position="18"/>
    </location>
</feature>
<dbReference type="AlphaFoldDB" id="A0A2M4CDY8"/>
<evidence type="ECO:0000313" key="2">
    <source>
        <dbReference type="EMBL" id="MBW63524.1"/>
    </source>
</evidence>
<proteinExistence type="predicted"/>
<protein>
    <submittedName>
        <fullName evidence="2">Putative secreted protein</fullName>
    </submittedName>
</protein>
<sequence>MCFLFYFAFICVCLCVHLQQHFSSSSFPFLCVCYHHHRLPQPCTNAFRFATGLSFTFHTLLSQPLLMLSYL</sequence>
<name>A0A2M4CDY8_9DIPT</name>
<dbReference type="EMBL" id="GGFJ01014383">
    <property type="protein sequence ID" value="MBW63524.1"/>
    <property type="molecule type" value="Transcribed_RNA"/>
</dbReference>
<evidence type="ECO:0000256" key="1">
    <source>
        <dbReference type="SAM" id="SignalP"/>
    </source>
</evidence>
<accession>A0A2M4CDY8</accession>
<reference evidence="2" key="1">
    <citation type="submission" date="2018-01" db="EMBL/GenBank/DDBJ databases">
        <title>An insight into the sialome of Amazonian anophelines.</title>
        <authorList>
            <person name="Ribeiro J.M."/>
            <person name="Scarpassa V."/>
            <person name="Calvo E."/>
        </authorList>
    </citation>
    <scope>NUCLEOTIDE SEQUENCE</scope>
    <source>
        <tissue evidence="2">Salivary glands</tissue>
    </source>
</reference>
<organism evidence="2">
    <name type="scientific">Anopheles marajoara</name>
    <dbReference type="NCBI Taxonomy" id="58244"/>
    <lineage>
        <taxon>Eukaryota</taxon>
        <taxon>Metazoa</taxon>
        <taxon>Ecdysozoa</taxon>
        <taxon>Arthropoda</taxon>
        <taxon>Hexapoda</taxon>
        <taxon>Insecta</taxon>
        <taxon>Pterygota</taxon>
        <taxon>Neoptera</taxon>
        <taxon>Endopterygota</taxon>
        <taxon>Diptera</taxon>
        <taxon>Nematocera</taxon>
        <taxon>Culicoidea</taxon>
        <taxon>Culicidae</taxon>
        <taxon>Anophelinae</taxon>
        <taxon>Anopheles</taxon>
    </lineage>
</organism>
<keyword evidence="1" id="KW-0732">Signal</keyword>
<feature type="chain" id="PRO_5014772882" evidence="1">
    <location>
        <begin position="19"/>
        <end position="71"/>
    </location>
</feature>